<dbReference type="Proteomes" id="UP000838412">
    <property type="component" value="Chromosome 1"/>
</dbReference>
<accession>A0A8J9VXT0</accession>
<feature type="chain" id="PRO_5035448536" evidence="4">
    <location>
        <begin position="16"/>
        <end position="266"/>
    </location>
</feature>
<dbReference type="InterPro" id="IPR001611">
    <property type="entry name" value="Leu-rich_rpt"/>
</dbReference>
<dbReference type="OrthoDB" id="694479at2759"/>
<reference evidence="6" key="1">
    <citation type="submission" date="2022-01" db="EMBL/GenBank/DDBJ databases">
        <authorList>
            <person name="Braso-Vives M."/>
        </authorList>
    </citation>
    <scope>NUCLEOTIDE SEQUENCE</scope>
</reference>
<feature type="signal peptide" evidence="4">
    <location>
        <begin position="1"/>
        <end position="15"/>
    </location>
</feature>
<evidence type="ECO:0000259" key="5">
    <source>
        <dbReference type="SMART" id="SM00082"/>
    </source>
</evidence>
<protein>
    <submittedName>
        <fullName evidence="6">SLIT1 protein</fullName>
    </submittedName>
</protein>
<keyword evidence="2 4" id="KW-0732">Signal</keyword>
<dbReference type="PANTHER" id="PTHR24366">
    <property type="entry name" value="IG(IMMUNOGLOBULIN) AND LRR(LEUCINE RICH REPEAT) DOMAINS"/>
    <property type="match status" value="1"/>
</dbReference>
<evidence type="ECO:0000256" key="2">
    <source>
        <dbReference type="ARBA" id="ARBA00022729"/>
    </source>
</evidence>
<dbReference type="InterPro" id="IPR032675">
    <property type="entry name" value="LRR_dom_sf"/>
</dbReference>
<dbReference type="SMART" id="SM00082">
    <property type="entry name" value="LRRCT"/>
    <property type="match status" value="1"/>
</dbReference>
<name>A0A8J9VXT0_BRALA</name>
<dbReference type="PROSITE" id="PS51450">
    <property type="entry name" value="LRR"/>
    <property type="match status" value="1"/>
</dbReference>
<evidence type="ECO:0000256" key="1">
    <source>
        <dbReference type="ARBA" id="ARBA00022614"/>
    </source>
</evidence>
<feature type="domain" description="LRRCT" evidence="5">
    <location>
        <begin position="208"/>
        <end position="261"/>
    </location>
</feature>
<evidence type="ECO:0000313" key="6">
    <source>
        <dbReference type="EMBL" id="CAH1228516.1"/>
    </source>
</evidence>
<keyword evidence="1" id="KW-0433">Leucine-rich repeat</keyword>
<keyword evidence="3" id="KW-0677">Repeat</keyword>
<dbReference type="InterPro" id="IPR003591">
    <property type="entry name" value="Leu-rich_rpt_typical-subtyp"/>
</dbReference>
<organism evidence="6 7">
    <name type="scientific">Branchiostoma lanceolatum</name>
    <name type="common">Common lancelet</name>
    <name type="synonym">Amphioxus lanceolatum</name>
    <dbReference type="NCBI Taxonomy" id="7740"/>
    <lineage>
        <taxon>Eukaryota</taxon>
        <taxon>Metazoa</taxon>
        <taxon>Chordata</taxon>
        <taxon>Cephalochordata</taxon>
        <taxon>Leptocardii</taxon>
        <taxon>Amphioxiformes</taxon>
        <taxon>Branchiostomatidae</taxon>
        <taxon>Branchiostoma</taxon>
    </lineage>
</organism>
<keyword evidence="7" id="KW-1185">Reference proteome</keyword>
<proteinExistence type="predicted"/>
<dbReference type="Gene3D" id="3.80.10.10">
    <property type="entry name" value="Ribonuclease Inhibitor"/>
    <property type="match status" value="2"/>
</dbReference>
<evidence type="ECO:0000256" key="3">
    <source>
        <dbReference type="ARBA" id="ARBA00022737"/>
    </source>
</evidence>
<dbReference type="Pfam" id="PF13855">
    <property type="entry name" value="LRR_8"/>
    <property type="match status" value="1"/>
</dbReference>
<gene>
    <name evidence="6" type="primary">SLIT1</name>
    <name evidence="6" type="ORF">BLAG_LOCUS676</name>
</gene>
<evidence type="ECO:0000256" key="4">
    <source>
        <dbReference type="SAM" id="SignalP"/>
    </source>
</evidence>
<dbReference type="SUPFAM" id="SSF52058">
    <property type="entry name" value="L domain-like"/>
    <property type="match status" value="1"/>
</dbReference>
<evidence type="ECO:0000313" key="7">
    <source>
        <dbReference type="Proteomes" id="UP000838412"/>
    </source>
</evidence>
<dbReference type="AlphaFoldDB" id="A0A8J9VXT0"/>
<dbReference type="InterPro" id="IPR000483">
    <property type="entry name" value="Cys-rich_flank_reg_C"/>
</dbReference>
<dbReference type="SMART" id="SM00369">
    <property type="entry name" value="LRR_TYP"/>
    <property type="match status" value="5"/>
</dbReference>
<dbReference type="PANTHER" id="PTHR24366:SF161">
    <property type="entry name" value="TIR DOMAIN-CONTAINING PROTEIN"/>
    <property type="match status" value="1"/>
</dbReference>
<dbReference type="EMBL" id="OV696686">
    <property type="protein sequence ID" value="CAH1228516.1"/>
    <property type="molecule type" value="Genomic_DNA"/>
</dbReference>
<sequence length="266" mass="30025">MLLLIVLSVLPQCAPVPLAPPCETSCRWCNSRIAVCDQQALVSVPSRFPPEVFTIDLHGNKITQLPRAAFTNMSTKLSRLNMSNNCLLYIEDNAFDRLTNLFSLDLSRNKLTLVTDYSFRGLRRLRDLYLQNNRIKYVSNNAFLGIINIRVLNFRGNRLTEVPWAAVRMTSAVNLQKFDVSRNMIQTAPAIPKIDSLSYILNVWFGENPWCCDCGLTPFLKSLKTTDAIQDRKSMTCAAPEALKGEKLDVLVAGIDGIVSRLWRCH</sequence>